<dbReference type="PANTHER" id="PTHR30435">
    <property type="entry name" value="FLAGELLAR PROTEIN"/>
    <property type="match status" value="1"/>
</dbReference>
<dbReference type="Proteomes" id="UP000177583">
    <property type="component" value="Unassembled WGS sequence"/>
</dbReference>
<comment type="caution">
    <text evidence="7">The sequence shown here is derived from an EMBL/GenBank/DDBJ whole genome shotgun (WGS) entry which is preliminary data.</text>
</comment>
<comment type="function">
    <text evidence="5 6">Structural component of flagellum, the bacterial motility apparatus. Part of the rod structure of flagellar basal body.</text>
</comment>
<comment type="subunit">
    <text evidence="6">The basal body constitutes a major portion of the flagellar organelle and consists of a number of rings mounted on a central rod.</text>
</comment>
<evidence type="ECO:0000313" key="7">
    <source>
        <dbReference type="EMBL" id="OGH05094.1"/>
    </source>
</evidence>
<protein>
    <recommendedName>
        <fullName evidence="3 6">Flagellar basal body rod protein FlgB</fullName>
    </recommendedName>
</protein>
<evidence type="ECO:0000313" key="8">
    <source>
        <dbReference type="Proteomes" id="UP000177583"/>
    </source>
</evidence>
<dbReference type="NCBIfam" id="TIGR01396">
    <property type="entry name" value="FlgB"/>
    <property type="match status" value="1"/>
</dbReference>
<evidence type="ECO:0000256" key="5">
    <source>
        <dbReference type="ARBA" id="ARBA00024934"/>
    </source>
</evidence>
<evidence type="ECO:0000256" key="1">
    <source>
        <dbReference type="ARBA" id="ARBA00004117"/>
    </source>
</evidence>
<comment type="subcellular location">
    <subcellularLocation>
        <location evidence="1 6">Bacterial flagellum basal body</location>
    </subcellularLocation>
</comment>
<reference evidence="7 8" key="1">
    <citation type="journal article" date="2016" name="Nat. Commun.">
        <title>Thousands of microbial genomes shed light on interconnected biogeochemical processes in an aquifer system.</title>
        <authorList>
            <person name="Anantharaman K."/>
            <person name="Brown C.T."/>
            <person name="Hug L.A."/>
            <person name="Sharon I."/>
            <person name="Castelle C.J."/>
            <person name="Probst A.J."/>
            <person name="Thomas B.C."/>
            <person name="Singh A."/>
            <person name="Wilkins M.J."/>
            <person name="Karaoz U."/>
            <person name="Brodie E.L."/>
            <person name="Williams K.H."/>
            <person name="Hubbard S.S."/>
            <person name="Banfield J.F."/>
        </authorList>
    </citation>
    <scope>NUCLEOTIDE SEQUENCE [LARGE SCALE GENOMIC DNA]</scope>
</reference>
<dbReference type="EMBL" id="MFNF01000001">
    <property type="protein sequence ID" value="OGH05094.1"/>
    <property type="molecule type" value="Genomic_DNA"/>
</dbReference>
<evidence type="ECO:0000256" key="6">
    <source>
        <dbReference type="PIRNR" id="PIRNR002889"/>
    </source>
</evidence>
<dbReference type="AlphaFoldDB" id="A0A1F6H426"/>
<comment type="similarity">
    <text evidence="2 6">Belongs to the flagella basal body rod proteins family.</text>
</comment>
<dbReference type="PANTHER" id="PTHR30435:SF12">
    <property type="entry name" value="FLAGELLAR BASAL BODY ROD PROTEIN FLGB"/>
    <property type="match status" value="1"/>
</dbReference>
<keyword evidence="7" id="KW-0282">Flagellum</keyword>
<gene>
    <name evidence="7" type="ORF">A2557_06580</name>
</gene>
<sequence>MNLFDKHLTLLERSIDLRVKRNDLLASNVANQETPGYRAQDLVFEKQLDKALYSDEPGPLKTTDPRHFDGMQREPLETVEGDRINSFNPDPRMDGNTVNLDNEMAKLAENQLMFQAMTKAINWKFRMLKSAITDGGR</sequence>
<evidence type="ECO:0000256" key="3">
    <source>
        <dbReference type="ARBA" id="ARBA00014376"/>
    </source>
</evidence>
<dbReference type="PIRSF" id="PIRSF002889">
    <property type="entry name" value="Rod_FlgB"/>
    <property type="match status" value="1"/>
</dbReference>
<organism evidence="7 8">
    <name type="scientific">Candidatus Lambdaproteobacteria bacterium RIFOXYD2_FULL_56_26</name>
    <dbReference type="NCBI Taxonomy" id="1817773"/>
    <lineage>
        <taxon>Bacteria</taxon>
        <taxon>Pseudomonadati</taxon>
        <taxon>Pseudomonadota</taxon>
        <taxon>Candidatus Lambdaproteobacteria</taxon>
    </lineage>
</organism>
<dbReference type="InterPro" id="IPR006300">
    <property type="entry name" value="FlgB"/>
</dbReference>
<dbReference type="GO" id="GO:0071978">
    <property type="term" value="P:bacterial-type flagellum-dependent swarming motility"/>
    <property type="evidence" value="ECO:0007669"/>
    <property type="project" value="TreeGrafter"/>
</dbReference>
<keyword evidence="4 6" id="KW-0975">Bacterial flagellum</keyword>
<dbReference type="GO" id="GO:0030694">
    <property type="term" value="C:bacterial-type flagellum basal body, rod"/>
    <property type="evidence" value="ECO:0007669"/>
    <property type="project" value="InterPro"/>
</dbReference>
<name>A0A1F6H426_9PROT</name>
<evidence type="ECO:0000256" key="4">
    <source>
        <dbReference type="ARBA" id="ARBA00023143"/>
    </source>
</evidence>
<keyword evidence="7" id="KW-0966">Cell projection</keyword>
<keyword evidence="7" id="KW-0969">Cilium</keyword>
<evidence type="ECO:0000256" key="2">
    <source>
        <dbReference type="ARBA" id="ARBA00009677"/>
    </source>
</evidence>
<proteinExistence type="inferred from homology"/>
<accession>A0A1F6H426</accession>